<organism evidence="3">
    <name type="scientific">Selaginella moellendorffii</name>
    <name type="common">Spikemoss</name>
    <dbReference type="NCBI Taxonomy" id="88036"/>
    <lineage>
        <taxon>Eukaryota</taxon>
        <taxon>Viridiplantae</taxon>
        <taxon>Streptophyta</taxon>
        <taxon>Embryophyta</taxon>
        <taxon>Tracheophyta</taxon>
        <taxon>Lycopodiopsida</taxon>
        <taxon>Selaginellales</taxon>
        <taxon>Selaginellaceae</taxon>
        <taxon>Selaginella</taxon>
    </lineage>
</organism>
<feature type="region of interest" description="Disordered" evidence="1">
    <location>
        <begin position="167"/>
        <end position="225"/>
    </location>
</feature>
<feature type="compositionally biased region" description="Acidic residues" evidence="1">
    <location>
        <begin position="184"/>
        <end position="211"/>
    </location>
</feature>
<dbReference type="KEGG" id="smo:SELMODRAFT_424769"/>
<dbReference type="Proteomes" id="UP000001514">
    <property type="component" value="Unassembled WGS sequence"/>
</dbReference>
<evidence type="ECO:0000256" key="1">
    <source>
        <dbReference type="SAM" id="MobiDB-lite"/>
    </source>
</evidence>
<gene>
    <name evidence="2" type="ORF">SELMODRAFT_424769</name>
</gene>
<dbReference type="InterPro" id="IPR006734">
    <property type="entry name" value="PLATZ"/>
</dbReference>
<evidence type="ECO:0000313" key="3">
    <source>
        <dbReference type="Proteomes" id="UP000001514"/>
    </source>
</evidence>
<dbReference type="Pfam" id="PF04640">
    <property type="entry name" value="PLATZ"/>
    <property type="match status" value="1"/>
</dbReference>
<accession>D8SR02</accession>
<protein>
    <recommendedName>
        <fullName evidence="4">B box-type domain-containing protein</fullName>
    </recommendedName>
</protein>
<dbReference type="EMBL" id="GL377634">
    <property type="protein sequence ID" value="EFJ13257.1"/>
    <property type="molecule type" value="Genomic_DNA"/>
</dbReference>
<proteinExistence type="predicted"/>
<reference evidence="2 3" key="1">
    <citation type="journal article" date="2011" name="Science">
        <title>The Selaginella genome identifies genetic changes associated with the evolution of vascular plants.</title>
        <authorList>
            <person name="Banks J.A."/>
            <person name="Nishiyama T."/>
            <person name="Hasebe M."/>
            <person name="Bowman J.L."/>
            <person name="Gribskov M."/>
            <person name="dePamphilis C."/>
            <person name="Albert V.A."/>
            <person name="Aono N."/>
            <person name="Aoyama T."/>
            <person name="Ambrose B.A."/>
            <person name="Ashton N.W."/>
            <person name="Axtell M.J."/>
            <person name="Barker E."/>
            <person name="Barker M.S."/>
            <person name="Bennetzen J.L."/>
            <person name="Bonawitz N.D."/>
            <person name="Chapple C."/>
            <person name="Cheng C."/>
            <person name="Correa L.G."/>
            <person name="Dacre M."/>
            <person name="DeBarry J."/>
            <person name="Dreyer I."/>
            <person name="Elias M."/>
            <person name="Engstrom E.M."/>
            <person name="Estelle M."/>
            <person name="Feng L."/>
            <person name="Finet C."/>
            <person name="Floyd S.K."/>
            <person name="Frommer W.B."/>
            <person name="Fujita T."/>
            <person name="Gramzow L."/>
            <person name="Gutensohn M."/>
            <person name="Harholt J."/>
            <person name="Hattori M."/>
            <person name="Heyl A."/>
            <person name="Hirai T."/>
            <person name="Hiwatashi Y."/>
            <person name="Ishikawa M."/>
            <person name="Iwata M."/>
            <person name="Karol K.G."/>
            <person name="Koehler B."/>
            <person name="Kolukisaoglu U."/>
            <person name="Kubo M."/>
            <person name="Kurata T."/>
            <person name="Lalonde S."/>
            <person name="Li K."/>
            <person name="Li Y."/>
            <person name="Litt A."/>
            <person name="Lyons E."/>
            <person name="Manning G."/>
            <person name="Maruyama T."/>
            <person name="Michael T.P."/>
            <person name="Mikami K."/>
            <person name="Miyazaki S."/>
            <person name="Morinaga S."/>
            <person name="Murata T."/>
            <person name="Mueller-Roeber B."/>
            <person name="Nelson D.R."/>
            <person name="Obara M."/>
            <person name="Oguri Y."/>
            <person name="Olmstead R.G."/>
            <person name="Onodera N."/>
            <person name="Petersen B.L."/>
            <person name="Pils B."/>
            <person name="Prigge M."/>
            <person name="Rensing S.A."/>
            <person name="Riano-Pachon D.M."/>
            <person name="Roberts A.W."/>
            <person name="Sato Y."/>
            <person name="Scheller H.V."/>
            <person name="Schulz B."/>
            <person name="Schulz C."/>
            <person name="Shakirov E.V."/>
            <person name="Shibagaki N."/>
            <person name="Shinohara N."/>
            <person name="Shippen D.E."/>
            <person name="Soerensen I."/>
            <person name="Sotooka R."/>
            <person name="Sugimoto N."/>
            <person name="Sugita M."/>
            <person name="Sumikawa N."/>
            <person name="Tanurdzic M."/>
            <person name="Theissen G."/>
            <person name="Ulvskov P."/>
            <person name="Wakazuki S."/>
            <person name="Weng J.K."/>
            <person name="Willats W.W."/>
            <person name="Wipf D."/>
            <person name="Wolf P.G."/>
            <person name="Yang L."/>
            <person name="Zimmer A.D."/>
            <person name="Zhu Q."/>
            <person name="Mitros T."/>
            <person name="Hellsten U."/>
            <person name="Loque D."/>
            <person name="Otillar R."/>
            <person name="Salamov A."/>
            <person name="Schmutz J."/>
            <person name="Shapiro H."/>
            <person name="Lindquist E."/>
            <person name="Lucas S."/>
            <person name="Rokhsar D."/>
            <person name="Grigoriev I.V."/>
        </authorList>
    </citation>
    <scope>NUCLEOTIDE SEQUENCE [LARGE SCALE GENOMIC DNA]</scope>
</reference>
<dbReference type="Gramene" id="EFJ13257">
    <property type="protein sequence ID" value="EFJ13257"/>
    <property type="gene ID" value="SELMODRAFT_424769"/>
</dbReference>
<dbReference type="PANTHER" id="PTHR31065:SF96">
    <property type="entry name" value="B BOX-TYPE DOMAIN-CONTAINING PROTEIN"/>
    <property type="match status" value="1"/>
</dbReference>
<dbReference type="AlphaFoldDB" id="D8SR02"/>
<keyword evidence="3" id="KW-1185">Reference proteome</keyword>
<dbReference type="PANTHER" id="PTHR31065">
    <property type="entry name" value="PLATZ TRANSCRIPTION FACTOR FAMILY PROTEIN"/>
    <property type="match status" value="1"/>
</dbReference>
<dbReference type="InParanoid" id="D8SR02"/>
<sequence>MEKIQTITGWVQELVAAGPRTPEQLLGKRCSSCSKRVMSFCITCEAVVCKRCHGGRRSKHHVLRIVLTSREMSVKVKDIDRLVDVSDVHMYFFNEAFSVFLDRPAPRMKPRGRPKHCILCGRELKMGSVIHRTAPQLIDFESGKYKFCCIGCKMRFIEQHPQDGYTLSVNAHEDGDVPLPEYRSDEDEGDESQQDENDQSEENDEEEDESMELGQSSASTLSGSKVEKGMAVKLGPLAKGTLSKFRDGRNVEGIELSLSLCRAGKRKVDEGPLPHGKLAKLRDSQDLEEIQLSLAPPSMANVYETKSFVDFSDHCNPWINIY</sequence>
<name>D8SR02_SELML</name>
<evidence type="ECO:0000313" key="2">
    <source>
        <dbReference type="EMBL" id="EFJ13257.1"/>
    </source>
</evidence>
<feature type="compositionally biased region" description="Polar residues" evidence="1">
    <location>
        <begin position="213"/>
        <end position="223"/>
    </location>
</feature>
<dbReference type="HOGENOM" id="CLU_869870_0_0_1"/>
<evidence type="ECO:0008006" key="4">
    <source>
        <dbReference type="Google" id="ProtNLM"/>
    </source>
</evidence>